<evidence type="ECO:0000256" key="4">
    <source>
        <dbReference type="ARBA" id="ARBA00022989"/>
    </source>
</evidence>
<accession>A0ABT0E7E1</accession>
<organism evidence="8 9">
    <name type="scientific">Alcanivorax quisquiliarum</name>
    <dbReference type="NCBI Taxonomy" id="2933565"/>
    <lineage>
        <taxon>Bacteria</taxon>
        <taxon>Pseudomonadati</taxon>
        <taxon>Pseudomonadota</taxon>
        <taxon>Gammaproteobacteria</taxon>
        <taxon>Oceanospirillales</taxon>
        <taxon>Alcanivoracaceae</taxon>
        <taxon>Alcanivorax</taxon>
    </lineage>
</organism>
<keyword evidence="9" id="KW-1185">Reference proteome</keyword>
<keyword evidence="4 6" id="KW-1133">Transmembrane helix</keyword>
<evidence type="ECO:0000256" key="3">
    <source>
        <dbReference type="ARBA" id="ARBA00022692"/>
    </source>
</evidence>
<evidence type="ECO:0000313" key="9">
    <source>
        <dbReference type="Proteomes" id="UP001165524"/>
    </source>
</evidence>
<dbReference type="PANTHER" id="PTHR36115">
    <property type="entry name" value="PROLINE-RICH ANTIGEN HOMOLOG-RELATED"/>
    <property type="match status" value="1"/>
</dbReference>
<keyword evidence="3 6" id="KW-0812">Transmembrane</keyword>
<dbReference type="Pfam" id="PF06271">
    <property type="entry name" value="RDD"/>
    <property type="match status" value="1"/>
</dbReference>
<evidence type="ECO:0000313" key="8">
    <source>
        <dbReference type="EMBL" id="MCK0537755.1"/>
    </source>
</evidence>
<evidence type="ECO:0000256" key="6">
    <source>
        <dbReference type="SAM" id="Phobius"/>
    </source>
</evidence>
<dbReference type="PANTHER" id="PTHR36115:SF10">
    <property type="entry name" value="RDD DOMAIN-CONTAINING PROTEIN"/>
    <property type="match status" value="1"/>
</dbReference>
<evidence type="ECO:0000256" key="2">
    <source>
        <dbReference type="ARBA" id="ARBA00022475"/>
    </source>
</evidence>
<keyword evidence="5 6" id="KW-0472">Membrane</keyword>
<feature type="transmembrane region" description="Helical" evidence="6">
    <location>
        <begin position="21"/>
        <end position="40"/>
    </location>
</feature>
<reference evidence="8" key="1">
    <citation type="submission" date="2022-04" db="EMBL/GenBank/DDBJ databases">
        <title>Alcanivorax sp. CY1518 draft genome sequence.</title>
        <authorList>
            <person name="Zhao G."/>
            <person name="An M."/>
        </authorList>
    </citation>
    <scope>NUCLEOTIDE SEQUENCE</scope>
    <source>
        <strain evidence="8">CY1518</strain>
    </source>
</reference>
<dbReference type="Proteomes" id="UP001165524">
    <property type="component" value="Unassembled WGS sequence"/>
</dbReference>
<feature type="transmembrane region" description="Helical" evidence="6">
    <location>
        <begin position="113"/>
        <end position="132"/>
    </location>
</feature>
<dbReference type="InterPro" id="IPR051791">
    <property type="entry name" value="Pra-immunoreactive"/>
</dbReference>
<dbReference type="RefSeq" id="WP_246951677.1">
    <property type="nucleotide sequence ID" value="NZ_JALKII010000005.1"/>
</dbReference>
<comment type="subcellular location">
    <subcellularLocation>
        <location evidence="1">Cell membrane</location>
        <topology evidence="1">Multi-pass membrane protein</topology>
    </subcellularLocation>
</comment>
<dbReference type="EMBL" id="JALKII010000005">
    <property type="protein sequence ID" value="MCK0537755.1"/>
    <property type="molecule type" value="Genomic_DNA"/>
</dbReference>
<dbReference type="InterPro" id="IPR010432">
    <property type="entry name" value="RDD"/>
</dbReference>
<evidence type="ECO:0000256" key="5">
    <source>
        <dbReference type="ARBA" id="ARBA00023136"/>
    </source>
</evidence>
<comment type="caution">
    <text evidence="8">The sequence shown here is derived from an EMBL/GenBank/DDBJ whole genome shotgun (WGS) entry which is preliminary data.</text>
</comment>
<gene>
    <name evidence="8" type="ORF">MU846_08535</name>
</gene>
<feature type="transmembrane region" description="Helical" evidence="6">
    <location>
        <begin position="60"/>
        <end position="81"/>
    </location>
</feature>
<protein>
    <submittedName>
        <fullName evidence="8">RDD family protein</fullName>
    </submittedName>
</protein>
<evidence type="ECO:0000256" key="1">
    <source>
        <dbReference type="ARBA" id="ARBA00004651"/>
    </source>
</evidence>
<feature type="domain" description="RDD" evidence="7">
    <location>
        <begin position="8"/>
        <end position="145"/>
    </location>
</feature>
<proteinExistence type="predicted"/>
<evidence type="ECO:0000259" key="7">
    <source>
        <dbReference type="Pfam" id="PF06271"/>
    </source>
</evidence>
<keyword evidence="2" id="KW-1003">Cell membrane</keyword>
<name>A0ABT0E7E1_9GAMM</name>
<sequence length="162" mass="17714">MTTPLPPASLARRLAALGYDALLLAALIFVTTGIVVPLYLHSGLPVAELNGVTKPPVWFSQGVLLPLLLLEIWAFYAWFWLHGGQTLGMKTWRIHVRRADGGALTLLDTLKRFGAGLVTWILLGAGYLLALVPPSRQTLHDRLSGTVTITLPKIGQEKKQSR</sequence>